<keyword evidence="4" id="KW-1185">Reference proteome</keyword>
<dbReference type="VEuPathDB" id="FungiDB:UREG_07657"/>
<gene>
    <name evidence="3" type="ORF">UREG_07657</name>
</gene>
<feature type="region of interest" description="Disordered" evidence="2">
    <location>
        <begin position="516"/>
        <end position="668"/>
    </location>
</feature>
<dbReference type="GeneID" id="8438860"/>
<dbReference type="KEGG" id="ure:UREG_07657"/>
<dbReference type="InParanoid" id="C4JZQ6"/>
<evidence type="ECO:0000313" key="3">
    <source>
        <dbReference type="EMBL" id="EEP82792.1"/>
    </source>
</evidence>
<dbReference type="EMBL" id="CH476619">
    <property type="protein sequence ID" value="EEP82792.1"/>
    <property type="molecule type" value="Genomic_DNA"/>
</dbReference>
<dbReference type="Proteomes" id="UP000002058">
    <property type="component" value="Unassembled WGS sequence"/>
</dbReference>
<feature type="compositionally biased region" description="Basic and acidic residues" evidence="2">
    <location>
        <begin position="8"/>
        <end position="19"/>
    </location>
</feature>
<feature type="compositionally biased region" description="Basic and acidic residues" evidence="2">
    <location>
        <begin position="517"/>
        <end position="540"/>
    </location>
</feature>
<dbReference type="HOGENOM" id="CLU_411145_0_0_1"/>
<feature type="coiled-coil region" evidence="1">
    <location>
        <begin position="96"/>
        <end position="137"/>
    </location>
</feature>
<sequence length="668" mass="73957">MPPATRQSIREMEETHILEDELAYEVEQNNQGTKRKRAENGGTGAEAPKYKDDDDASNFSDATGSATKAPAAKRKRGGKSGASSQAANKPKPKKSINQLVQEGRNARKALKASEKRVLELEEQVNKLHQSILDIQKRYRHLRTDDQVIRDSLFKIIQECQSWAKEHSLVTAVNSDVSPALARLMGGSNAEMPCRDIENAVAVFQLLRRGPYMLLQTVLSHFICNNIIVQPFHFLEGHSANVQKMADIFNSLLPKKYKGRMNEWVGQTVSLFRADEIDGGYCYPKDSWTRLQSLRQKCYSEMVTSFLKGAQCIMKPTSNASQENTRYLRLYSIIRQTSDVALMLWEQRLPVRCLSSISPQLSEFENGSDLMKAHHAMLLSAENTTLNGNNIACVITPAIVSLRDIRTPHEYRIWSQAIVWAEGWQESQAIKTKTAKEPSIVNTDINVAKPCNSEQSGQGKPLQEEYQNQEGSAKVFCGPDPSAQVVEGPGLQTDVVGAGDPRIAASTEDMDQKILGGIEKEDLPDKVHQSQEKTDLVKGCHDITAITSPTTADSEPSQNCPSRPHASDSNGSEFPGPAPQAATLTMPNDLHPNVSPPQLNTDMLRSRESQGTMGQIVHRDDTTRNDLTGLIKSEPHEPTGHTDTPNAVAEPNRSEGGVPLLDDWSRYQN</sequence>
<reference evidence="4" key="1">
    <citation type="journal article" date="2009" name="Genome Res.">
        <title>Comparative genomic analyses of the human fungal pathogens Coccidioides and their relatives.</title>
        <authorList>
            <person name="Sharpton T.J."/>
            <person name="Stajich J.E."/>
            <person name="Rounsley S.D."/>
            <person name="Gardner M.J."/>
            <person name="Wortman J.R."/>
            <person name="Jordar V.S."/>
            <person name="Maiti R."/>
            <person name="Kodira C.D."/>
            <person name="Neafsey D.E."/>
            <person name="Zeng Q."/>
            <person name="Hung C.-Y."/>
            <person name="McMahan C."/>
            <person name="Muszewska A."/>
            <person name="Grynberg M."/>
            <person name="Mandel M.A."/>
            <person name="Kellner E.M."/>
            <person name="Barker B.M."/>
            <person name="Galgiani J.N."/>
            <person name="Orbach M.J."/>
            <person name="Kirkland T.N."/>
            <person name="Cole G.T."/>
            <person name="Henn M.R."/>
            <person name="Birren B.W."/>
            <person name="Taylor J.W."/>
        </authorList>
    </citation>
    <scope>NUCLEOTIDE SEQUENCE [LARGE SCALE GENOMIC DNA]</scope>
    <source>
        <strain evidence="4">UAMH 1704</strain>
    </source>
</reference>
<evidence type="ECO:0000313" key="4">
    <source>
        <dbReference type="Proteomes" id="UP000002058"/>
    </source>
</evidence>
<organism evidence="3 4">
    <name type="scientific">Uncinocarpus reesii (strain UAMH 1704)</name>
    <dbReference type="NCBI Taxonomy" id="336963"/>
    <lineage>
        <taxon>Eukaryota</taxon>
        <taxon>Fungi</taxon>
        <taxon>Dikarya</taxon>
        <taxon>Ascomycota</taxon>
        <taxon>Pezizomycotina</taxon>
        <taxon>Eurotiomycetes</taxon>
        <taxon>Eurotiomycetidae</taxon>
        <taxon>Onygenales</taxon>
        <taxon>Onygenaceae</taxon>
        <taxon>Uncinocarpus</taxon>
    </lineage>
</organism>
<dbReference type="AlphaFoldDB" id="C4JZQ6"/>
<protein>
    <submittedName>
        <fullName evidence="3">Uncharacterized protein</fullName>
    </submittedName>
</protein>
<name>C4JZQ6_UNCRE</name>
<dbReference type="RefSeq" id="XP_002582884.1">
    <property type="nucleotide sequence ID" value="XM_002582838.1"/>
</dbReference>
<dbReference type="OrthoDB" id="4186128at2759"/>
<feature type="compositionally biased region" description="Polar residues" evidence="2">
    <location>
        <begin position="544"/>
        <end position="571"/>
    </location>
</feature>
<dbReference type="eggNOG" id="ENOG502RQTV">
    <property type="taxonomic scope" value="Eukaryota"/>
</dbReference>
<feature type="region of interest" description="Disordered" evidence="2">
    <location>
        <begin position="1"/>
        <end position="96"/>
    </location>
</feature>
<evidence type="ECO:0000256" key="1">
    <source>
        <dbReference type="SAM" id="Coils"/>
    </source>
</evidence>
<proteinExistence type="predicted"/>
<feature type="compositionally biased region" description="Polar residues" evidence="2">
    <location>
        <begin position="595"/>
        <end position="612"/>
    </location>
</feature>
<evidence type="ECO:0000256" key="2">
    <source>
        <dbReference type="SAM" id="MobiDB-lite"/>
    </source>
</evidence>
<accession>C4JZQ6</accession>
<keyword evidence="1" id="KW-0175">Coiled coil</keyword>